<name>A0A409YT66_9AGAR</name>
<dbReference type="InterPro" id="IPR012677">
    <property type="entry name" value="Nucleotide-bd_a/b_plait_sf"/>
</dbReference>
<dbReference type="Gene3D" id="3.30.70.330">
    <property type="match status" value="2"/>
</dbReference>
<evidence type="ECO:0000256" key="1">
    <source>
        <dbReference type="ARBA" id="ARBA00004123"/>
    </source>
</evidence>
<dbReference type="STRING" id="231916.A0A409YT66"/>
<evidence type="ECO:0000256" key="3">
    <source>
        <dbReference type="ARBA" id="ARBA00022664"/>
    </source>
</evidence>
<keyword evidence="9" id="KW-0687">Ribonucleoprotein</keyword>
<keyword evidence="7" id="KW-0508">mRNA splicing</keyword>
<feature type="domain" description="RRM" evidence="11">
    <location>
        <begin position="193"/>
        <end position="267"/>
    </location>
</feature>
<dbReference type="CDD" id="cd12246">
    <property type="entry name" value="RRM1_U1A_like"/>
    <property type="match status" value="1"/>
</dbReference>
<evidence type="ECO:0000259" key="11">
    <source>
        <dbReference type="PROSITE" id="PS50102"/>
    </source>
</evidence>
<keyword evidence="3" id="KW-0507">mRNA processing</keyword>
<dbReference type="SMART" id="SM00360">
    <property type="entry name" value="RRM"/>
    <property type="match status" value="2"/>
</dbReference>
<dbReference type="FunFam" id="3.30.70.330:FF:000029">
    <property type="entry name" value="U2 small nuclear ribonucleoprotein B"/>
    <property type="match status" value="1"/>
</dbReference>
<dbReference type="EMBL" id="NHYE01000366">
    <property type="protein sequence ID" value="PPR06190.1"/>
    <property type="molecule type" value="Genomic_DNA"/>
</dbReference>
<evidence type="ECO:0000256" key="5">
    <source>
        <dbReference type="ARBA" id="ARBA00022737"/>
    </source>
</evidence>
<dbReference type="FunCoup" id="A0A409YT66">
    <property type="interactions" value="571"/>
</dbReference>
<evidence type="ECO:0000256" key="2">
    <source>
        <dbReference type="ARBA" id="ARBA00007243"/>
    </source>
</evidence>
<dbReference type="InterPro" id="IPR035979">
    <property type="entry name" value="RBD_domain_sf"/>
</dbReference>
<organism evidence="12 13">
    <name type="scientific">Gymnopilus dilepis</name>
    <dbReference type="NCBI Taxonomy" id="231916"/>
    <lineage>
        <taxon>Eukaryota</taxon>
        <taxon>Fungi</taxon>
        <taxon>Dikarya</taxon>
        <taxon>Basidiomycota</taxon>
        <taxon>Agaricomycotina</taxon>
        <taxon>Agaricomycetes</taxon>
        <taxon>Agaricomycetidae</taxon>
        <taxon>Agaricales</taxon>
        <taxon>Agaricineae</taxon>
        <taxon>Hymenogastraceae</taxon>
        <taxon>Gymnopilus</taxon>
    </lineage>
</organism>
<comment type="similarity">
    <text evidence="2">Belongs to the RRM U1 A/B'' family.</text>
</comment>
<gene>
    <name evidence="12" type="ORF">CVT26_005464</name>
</gene>
<keyword evidence="13" id="KW-1185">Reference proteome</keyword>
<dbReference type="GO" id="GO:0005681">
    <property type="term" value="C:spliceosomal complex"/>
    <property type="evidence" value="ECO:0007669"/>
    <property type="project" value="UniProtKB-KW"/>
</dbReference>
<dbReference type="Proteomes" id="UP000284706">
    <property type="component" value="Unassembled WGS sequence"/>
</dbReference>
<comment type="caution">
    <text evidence="12">The sequence shown here is derived from an EMBL/GenBank/DDBJ whole genome shotgun (WGS) entry which is preliminary data.</text>
</comment>
<feature type="domain" description="RRM" evidence="11">
    <location>
        <begin position="42"/>
        <end position="121"/>
    </location>
</feature>
<proteinExistence type="inferred from homology"/>
<keyword evidence="8" id="KW-0539">Nucleus</keyword>
<dbReference type="CDD" id="cd12247">
    <property type="entry name" value="RRM2_U1A_like"/>
    <property type="match status" value="1"/>
</dbReference>
<dbReference type="FunFam" id="3.30.70.330:FF:000039">
    <property type="entry name" value="U1 small nuclear ribonucleoprotein A"/>
    <property type="match status" value="1"/>
</dbReference>
<keyword evidence="5" id="KW-0677">Repeat</keyword>
<dbReference type="PANTHER" id="PTHR10501">
    <property type="entry name" value="U1 SMALL NUCLEAR RIBONUCLEOPROTEIN A/U2 SMALL NUCLEAR RIBONUCLEOPROTEIN B"/>
    <property type="match status" value="1"/>
</dbReference>
<dbReference type="GO" id="GO:0008380">
    <property type="term" value="P:RNA splicing"/>
    <property type="evidence" value="ECO:0007669"/>
    <property type="project" value="UniProtKB-KW"/>
</dbReference>
<evidence type="ECO:0000313" key="13">
    <source>
        <dbReference type="Proteomes" id="UP000284706"/>
    </source>
</evidence>
<evidence type="ECO:0000256" key="10">
    <source>
        <dbReference type="PROSITE-ProRule" id="PRU00176"/>
    </source>
</evidence>
<evidence type="ECO:0000256" key="9">
    <source>
        <dbReference type="ARBA" id="ARBA00023274"/>
    </source>
</evidence>
<accession>A0A409YT66</accession>
<evidence type="ECO:0000256" key="7">
    <source>
        <dbReference type="ARBA" id="ARBA00023187"/>
    </source>
</evidence>
<evidence type="ECO:0000256" key="4">
    <source>
        <dbReference type="ARBA" id="ARBA00022728"/>
    </source>
</evidence>
<keyword evidence="6 10" id="KW-0694">RNA-binding</keyword>
<dbReference type="InParanoid" id="A0A409YT66"/>
<dbReference type="OrthoDB" id="266020at2759"/>
<dbReference type="Pfam" id="PF00076">
    <property type="entry name" value="RRM_1"/>
    <property type="match status" value="2"/>
</dbReference>
<protein>
    <recommendedName>
        <fullName evidence="11">RRM domain-containing protein</fullName>
    </recommendedName>
</protein>
<comment type="subcellular location">
    <subcellularLocation>
        <location evidence="1">Nucleus</location>
    </subcellularLocation>
</comment>
<keyword evidence="4" id="KW-0747">Spliceosome</keyword>
<dbReference type="PROSITE" id="PS50102">
    <property type="entry name" value="RRM"/>
    <property type="match status" value="2"/>
</dbReference>
<evidence type="ECO:0000256" key="8">
    <source>
        <dbReference type="ARBA" id="ARBA00023242"/>
    </source>
</evidence>
<dbReference type="GO" id="GO:0003723">
    <property type="term" value="F:RNA binding"/>
    <property type="evidence" value="ECO:0007669"/>
    <property type="project" value="UniProtKB-UniRule"/>
</dbReference>
<dbReference type="GO" id="GO:0006397">
    <property type="term" value="P:mRNA processing"/>
    <property type="evidence" value="ECO:0007669"/>
    <property type="project" value="UniProtKB-KW"/>
</dbReference>
<evidence type="ECO:0000313" key="12">
    <source>
        <dbReference type="EMBL" id="PPR06190.1"/>
    </source>
</evidence>
<evidence type="ECO:0000256" key="6">
    <source>
        <dbReference type="ARBA" id="ARBA00022884"/>
    </source>
</evidence>
<dbReference type="AlphaFoldDB" id="A0A409YT66"/>
<dbReference type="GO" id="GO:0030532">
    <property type="term" value="C:small nuclear ribonucleoprotein complex"/>
    <property type="evidence" value="ECO:0007669"/>
    <property type="project" value="UniProtKB-ARBA"/>
</dbReference>
<dbReference type="InterPro" id="IPR000504">
    <property type="entry name" value="RRM_dom"/>
</dbReference>
<sequence>MPEIAAPAPTPVAGSMDAILATGAPNGTPAQPTPAGEEYACETLYIQNLNEKIKPDAMKASLRALFKTYGEVLDVVAHSNLRMRGQAFVSFSSVDSAKKALKEVQRFPLYSKPMQISFARTRSDAVVKKLDTEHFDEHKARREEHKKKTRYTNPLKAKFRAKRLAAEIDGAAAAPGPKRPAVQMPDEYLPPNKILFLQNLPETVTKEQLVALFSQYPNLYEVRLIPTKKDIAFVEFMDEGSAGVAKDALHNYKLDGENKIKITFARK</sequence>
<dbReference type="SUPFAM" id="SSF54928">
    <property type="entry name" value="RNA-binding domain, RBD"/>
    <property type="match status" value="2"/>
</dbReference>
<reference evidence="12 13" key="1">
    <citation type="journal article" date="2018" name="Evol. Lett.">
        <title>Horizontal gene cluster transfer increased hallucinogenic mushroom diversity.</title>
        <authorList>
            <person name="Reynolds H.T."/>
            <person name="Vijayakumar V."/>
            <person name="Gluck-Thaler E."/>
            <person name="Korotkin H.B."/>
            <person name="Matheny P.B."/>
            <person name="Slot J.C."/>
        </authorList>
    </citation>
    <scope>NUCLEOTIDE SEQUENCE [LARGE SCALE GENOMIC DNA]</scope>
    <source>
        <strain evidence="12 13">SRW20</strain>
    </source>
</reference>